<proteinExistence type="predicted"/>
<evidence type="ECO:0000256" key="1">
    <source>
        <dbReference type="SAM" id="MobiDB-lite"/>
    </source>
</evidence>
<reference evidence="2" key="1">
    <citation type="submission" date="2014-09" db="EMBL/GenBank/DDBJ databases">
        <authorList>
            <person name="Magalhaes I.L.F."/>
            <person name="Oliveira U."/>
            <person name="Santos F.R."/>
            <person name="Vidigal T.H.D.A."/>
            <person name="Brescovit A.D."/>
            <person name="Santos A.J."/>
        </authorList>
    </citation>
    <scope>NUCLEOTIDE SEQUENCE</scope>
    <source>
        <tissue evidence="2">Shoot tissue taken approximately 20 cm above the soil surface</tissue>
    </source>
</reference>
<dbReference type="AlphaFoldDB" id="A0A0A9GRX4"/>
<name>A0A0A9GRX4_ARUDO</name>
<reference evidence="2" key="2">
    <citation type="journal article" date="2015" name="Data Brief">
        <title>Shoot transcriptome of the giant reed, Arundo donax.</title>
        <authorList>
            <person name="Barrero R.A."/>
            <person name="Guerrero F.D."/>
            <person name="Moolhuijzen P."/>
            <person name="Goolsby J.A."/>
            <person name="Tidwell J."/>
            <person name="Bellgard S.E."/>
            <person name="Bellgard M.I."/>
        </authorList>
    </citation>
    <scope>NUCLEOTIDE SEQUENCE</scope>
    <source>
        <tissue evidence="2">Shoot tissue taken approximately 20 cm above the soil surface</tissue>
    </source>
</reference>
<accession>A0A0A9GRX4</accession>
<feature type="region of interest" description="Disordered" evidence="1">
    <location>
        <begin position="1"/>
        <end position="37"/>
    </location>
</feature>
<dbReference type="EMBL" id="GBRH01171757">
    <property type="protein sequence ID" value="JAE26139.1"/>
    <property type="molecule type" value="Transcribed_RNA"/>
</dbReference>
<protein>
    <submittedName>
        <fullName evidence="2">Uncharacterized protein</fullName>
    </submittedName>
</protein>
<sequence>MPALRGSRPTATPCSPARLLVLRKRPPLPRTRGSPDQ</sequence>
<organism evidence="2">
    <name type="scientific">Arundo donax</name>
    <name type="common">Giant reed</name>
    <name type="synonym">Donax arundinaceus</name>
    <dbReference type="NCBI Taxonomy" id="35708"/>
    <lineage>
        <taxon>Eukaryota</taxon>
        <taxon>Viridiplantae</taxon>
        <taxon>Streptophyta</taxon>
        <taxon>Embryophyta</taxon>
        <taxon>Tracheophyta</taxon>
        <taxon>Spermatophyta</taxon>
        <taxon>Magnoliopsida</taxon>
        <taxon>Liliopsida</taxon>
        <taxon>Poales</taxon>
        <taxon>Poaceae</taxon>
        <taxon>PACMAD clade</taxon>
        <taxon>Arundinoideae</taxon>
        <taxon>Arundineae</taxon>
        <taxon>Arundo</taxon>
    </lineage>
</organism>
<evidence type="ECO:0000313" key="2">
    <source>
        <dbReference type="EMBL" id="JAE26139.1"/>
    </source>
</evidence>